<keyword evidence="1" id="KW-0812">Transmembrane</keyword>
<evidence type="ECO:0000256" key="1">
    <source>
        <dbReference type="SAM" id="Phobius"/>
    </source>
</evidence>
<dbReference type="Proteomes" id="UP000694410">
    <property type="component" value="Unplaced"/>
</dbReference>
<reference evidence="2" key="1">
    <citation type="submission" date="2025-08" db="UniProtKB">
        <authorList>
            <consortium name="Ensembl"/>
        </authorList>
    </citation>
    <scope>IDENTIFICATION</scope>
</reference>
<keyword evidence="3" id="KW-1185">Reference proteome</keyword>
<name>A0A8C0UJ86_CYACU</name>
<dbReference type="Ensembl" id="ENSCCET00000012908.1">
    <property type="protein sequence ID" value="ENSCCEP00000008100.1"/>
    <property type="gene ID" value="ENSCCEG00000008421.1"/>
</dbReference>
<accession>A0A8C0UJ86</accession>
<evidence type="ECO:0000313" key="3">
    <source>
        <dbReference type="Proteomes" id="UP000694410"/>
    </source>
</evidence>
<reference evidence="2" key="2">
    <citation type="submission" date="2025-09" db="UniProtKB">
        <authorList>
            <consortium name="Ensembl"/>
        </authorList>
    </citation>
    <scope>IDENTIFICATION</scope>
</reference>
<keyword evidence="1" id="KW-1133">Transmembrane helix</keyword>
<keyword evidence="1" id="KW-0472">Membrane</keyword>
<organism evidence="2 3">
    <name type="scientific">Cyanistes caeruleus</name>
    <name type="common">Eurasian blue tit</name>
    <name type="synonym">Parus caeruleus</name>
    <dbReference type="NCBI Taxonomy" id="156563"/>
    <lineage>
        <taxon>Eukaryota</taxon>
        <taxon>Metazoa</taxon>
        <taxon>Chordata</taxon>
        <taxon>Craniata</taxon>
        <taxon>Vertebrata</taxon>
        <taxon>Euteleostomi</taxon>
        <taxon>Archelosauria</taxon>
        <taxon>Archosauria</taxon>
        <taxon>Dinosauria</taxon>
        <taxon>Saurischia</taxon>
        <taxon>Theropoda</taxon>
        <taxon>Coelurosauria</taxon>
        <taxon>Aves</taxon>
        <taxon>Neognathae</taxon>
        <taxon>Neoaves</taxon>
        <taxon>Telluraves</taxon>
        <taxon>Australaves</taxon>
        <taxon>Passeriformes</taxon>
        <taxon>Paridae</taxon>
        <taxon>Cyanistes</taxon>
    </lineage>
</organism>
<dbReference type="AlphaFoldDB" id="A0A8C0UJ86"/>
<evidence type="ECO:0000313" key="2">
    <source>
        <dbReference type="Ensembl" id="ENSCCEP00000008100.1"/>
    </source>
</evidence>
<sequence length="128" mass="14064">MLGSRPRVPSAEVVYLLTAGPGSGISPVFAGLFQGLEREQEARAGSSEAAAGPWGVWGVRGVCCWGDGRDEQGRRQRGLQLLVLVGVFLWEADNDTITRNLYLHTKILIALVFFILKFAWFLIKCNIS</sequence>
<protein>
    <submittedName>
        <fullName evidence="2">Uncharacterized protein</fullName>
    </submittedName>
</protein>
<proteinExistence type="predicted"/>
<feature type="transmembrane region" description="Helical" evidence="1">
    <location>
        <begin position="107"/>
        <end position="123"/>
    </location>
</feature>